<name>F4A0P6_MAHA5</name>
<dbReference type="KEGG" id="mas:Mahau_1761"/>
<dbReference type="RefSeq" id="WP_013781370.1">
    <property type="nucleotide sequence ID" value="NC_015520.1"/>
</dbReference>
<dbReference type="EMBL" id="CP002360">
    <property type="protein sequence ID" value="AEE96942.1"/>
    <property type="molecule type" value="Genomic_DNA"/>
</dbReference>
<dbReference type="Pfam" id="PF03358">
    <property type="entry name" value="FMN_red"/>
    <property type="match status" value="1"/>
</dbReference>
<reference evidence="4 5" key="2">
    <citation type="journal article" date="2011" name="Stand. Genomic Sci.">
        <title>Complete genome sequence of Mahella australiensis type strain (50-1 BON).</title>
        <authorList>
            <person name="Sikorski J."/>
            <person name="Teshima H."/>
            <person name="Nolan M."/>
            <person name="Lucas S."/>
            <person name="Hammon N."/>
            <person name="Deshpande S."/>
            <person name="Cheng J.F."/>
            <person name="Pitluck S."/>
            <person name="Liolios K."/>
            <person name="Pagani I."/>
            <person name="Ivanova N."/>
            <person name="Huntemann M."/>
            <person name="Mavromatis K."/>
            <person name="Ovchinikova G."/>
            <person name="Pati A."/>
            <person name="Tapia R."/>
            <person name="Han C."/>
            <person name="Goodwin L."/>
            <person name="Chen A."/>
            <person name="Palaniappan K."/>
            <person name="Land M."/>
            <person name="Hauser L."/>
            <person name="Ngatchou-Djao O.D."/>
            <person name="Rohde M."/>
            <person name="Pukall R."/>
            <person name="Spring S."/>
            <person name="Abt B."/>
            <person name="Goker M."/>
            <person name="Detter J.C."/>
            <person name="Woyke T."/>
            <person name="Bristow J."/>
            <person name="Markowitz V."/>
            <person name="Hugenholtz P."/>
            <person name="Eisen J.A."/>
            <person name="Kyrpides N.C."/>
            <person name="Klenk H.P."/>
            <person name="Lapidus A."/>
        </authorList>
    </citation>
    <scope>NUCLEOTIDE SEQUENCE [LARGE SCALE GENOMIC DNA]</scope>
    <source>
        <strain evidence="5">DSM 15567 / CIP 107919 / 50-1 BON</strain>
    </source>
</reference>
<keyword evidence="1" id="KW-0285">Flavoprotein</keyword>
<evidence type="ECO:0000256" key="2">
    <source>
        <dbReference type="ARBA" id="ARBA00022643"/>
    </source>
</evidence>
<dbReference type="InterPro" id="IPR005025">
    <property type="entry name" value="FMN_Rdtase-like_dom"/>
</dbReference>
<organism evidence="4 5">
    <name type="scientific">Mahella australiensis (strain DSM 15567 / CIP 107919 / 50-1 BON)</name>
    <dbReference type="NCBI Taxonomy" id="697281"/>
    <lineage>
        <taxon>Bacteria</taxon>
        <taxon>Bacillati</taxon>
        <taxon>Bacillota</taxon>
        <taxon>Clostridia</taxon>
        <taxon>Thermoanaerobacterales</taxon>
        <taxon>Thermoanaerobacterales Family IV. Incertae Sedis</taxon>
        <taxon>Mahella</taxon>
    </lineage>
</organism>
<dbReference type="AlphaFoldDB" id="F4A0P6"/>
<dbReference type="OrthoDB" id="9790975at2"/>
<dbReference type="Gene3D" id="3.40.50.360">
    <property type="match status" value="1"/>
</dbReference>
<dbReference type="Proteomes" id="UP000008457">
    <property type="component" value="Chromosome"/>
</dbReference>
<feature type="domain" description="NADPH-dependent FMN reductase-like" evidence="3">
    <location>
        <begin position="1"/>
        <end position="152"/>
    </location>
</feature>
<dbReference type="STRING" id="697281.Mahau_1761"/>
<dbReference type="PANTHER" id="PTHR43278">
    <property type="entry name" value="NAD(P)H-DEPENDENT FMN-CONTAINING OXIDOREDUCTASE YWQN-RELATED"/>
    <property type="match status" value="1"/>
</dbReference>
<dbReference type="eggNOG" id="COG0655">
    <property type="taxonomic scope" value="Bacteria"/>
</dbReference>
<dbReference type="InterPro" id="IPR051796">
    <property type="entry name" value="ISF_SsuE-like"/>
</dbReference>
<protein>
    <submittedName>
        <fullName evidence="4">NADPH-dependent FMN reductase</fullName>
    </submittedName>
</protein>
<dbReference type="HOGENOM" id="CLU_050993_6_0_9"/>
<gene>
    <name evidence="4" type="ordered locus">Mahau_1761</name>
</gene>
<evidence type="ECO:0000313" key="5">
    <source>
        <dbReference type="Proteomes" id="UP000008457"/>
    </source>
</evidence>
<evidence type="ECO:0000256" key="1">
    <source>
        <dbReference type="ARBA" id="ARBA00022630"/>
    </source>
</evidence>
<dbReference type="PANTHER" id="PTHR43278:SF1">
    <property type="entry name" value="IRON-SULFUR FLAVOPROTEIN MJ1083"/>
    <property type="match status" value="1"/>
</dbReference>
<dbReference type="SUPFAM" id="SSF52218">
    <property type="entry name" value="Flavoproteins"/>
    <property type="match status" value="1"/>
</dbReference>
<evidence type="ECO:0000259" key="3">
    <source>
        <dbReference type="Pfam" id="PF03358"/>
    </source>
</evidence>
<sequence length="184" mass="20022">MKVMIITSSPNIDGLTAACGQAAKEGVETAGAEAVMVRLNDLDIGKCHACDNGWGTCNKQHTCQVEDDFQKLHASVNEMDAYIWVTPVYWGEMSEAAKAFFDRLRRCEASKENNTAIQNKPVISVAAAGGSGGGTLTCLSSMERLVHHMRGIVFDLIGITQKSRNYKISTIRSAAQTMVESYKK</sequence>
<evidence type="ECO:0000313" key="4">
    <source>
        <dbReference type="EMBL" id="AEE96942.1"/>
    </source>
</evidence>
<accession>F4A0P6</accession>
<keyword evidence="5" id="KW-1185">Reference proteome</keyword>
<keyword evidence="2" id="KW-0288">FMN</keyword>
<dbReference type="InterPro" id="IPR029039">
    <property type="entry name" value="Flavoprotein-like_sf"/>
</dbReference>
<dbReference type="GO" id="GO:0016491">
    <property type="term" value="F:oxidoreductase activity"/>
    <property type="evidence" value="ECO:0007669"/>
    <property type="project" value="InterPro"/>
</dbReference>
<reference evidence="5" key="1">
    <citation type="submission" date="2010-11" db="EMBL/GenBank/DDBJ databases">
        <title>The complete genome of Mahella australiensis DSM 15567.</title>
        <authorList>
            <consortium name="US DOE Joint Genome Institute (JGI-PGF)"/>
            <person name="Lucas S."/>
            <person name="Copeland A."/>
            <person name="Lapidus A."/>
            <person name="Bruce D."/>
            <person name="Goodwin L."/>
            <person name="Pitluck S."/>
            <person name="Kyrpides N."/>
            <person name="Mavromatis K."/>
            <person name="Pagani I."/>
            <person name="Ivanova N."/>
            <person name="Teshima H."/>
            <person name="Brettin T."/>
            <person name="Detter J.C."/>
            <person name="Han C."/>
            <person name="Tapia R."/>
            <person name="Land M."/>
            <person name="Hauser L."/>
            <person name="Markowitz V."/>
            <person name="Cheng J.-F."/>
            <person name="Hugenholtz P."/>
            <person name="Woyke T."/>
            <person name="Wu D."/>
            <person name="Spring S."/>
            <person name="Pukall R."/>
            <person name="Steenblock K."/>
            <person name="Schneider S."/>
            <person name="Klenk H.-P."/>
            <person name="Eisen J.A."/>
        </authorList>
    </citation>
    <scope>NUCLEOTIDE SEQUENCE [LARGE SCALE GENOMIC DNA]</scope>
    <source>
        <strain evidence="5">DSM 15567 / CIP 107919 / 50-1 BON</strain>
    </source>
</reference>
<proteinExistence type="predicted"/>